<dbReference type="PANTHER" id="PTHR33164">
    <property type="entry name" value="TRANSCRIPTIONAL REGULATOR, MARR FAMILY"/>
    <property type="match status" value="1"/>
</dbReference>
<dbReference type="PROSITE" id="PS50995">
    <property type="entry name" value="HTH_MARR_2"/>
    <property type="match status" value="1"/>
</dbReference>
<comment type="caution">
    <text evidence="2">The sequence shown here is derived from an EMBL/GenBank/DDBJ whole genome shotgun (WGS) entry which is preliminary data.</text>
</comment>
<evidence type="ECO:0000313" key="2">
    <source>
        <dbReference type="EMBL" id="OHU78123.1"/>
    </source>
</evidence>
<accession>A0A1S1M6H0</accession>
<protein>
    <recommendedName>
        <fullName evidence="1">HTH marR-type domain-containing protein</fullName>
    </recommendedName>
</protein>
<dbReference type="EMBL" id="MLIS01000001">
    <property type="protein sequence ID" value="OHU78123.1"/>
    <property type="molecule type" value="Genomic_DNA"/>
</dbReference>
<keyword evidence="3" id="KW-1185">Reference proteome</keyword>
<dbReference type="Gene3D" id="1.10.10.10">
    <property type="entry name" value="Winged helix-like DNA-binding domain superfamily/Winged helix DNA-binding domain"/>
    <property type="match status" value="1"/>
</dbReference>
<dbReference type="InterPro" id="IPR039422">
    <property type="entry name" value="MarR/SlyA-like"/>
</dbReference>
<dbReference type="SMART" id="SM00347">
    <property type="entry name" value="HTH_MARR"/>
    <property type="match status" value="1"/>
</dbReference>
<dbReference type="InterPro" id="IPR036388">
    <property type="entry name" value="WH-like_DNA-bd_sf"/>
</dbReference>
<organism evidence="2 3">
    <name type="scientific">Mycobacteroides chelonae</name>
    <name type="common">Mycobacterium chelonae</name>
    <dbReference type="NCBI Taxonomy" id="1774"/>
    <lineage>
        <taxon>Bacteria</taxon>
        <taxon>Bacillati</taxon>
        <taxon>Actinomycetota</taxon>
        <taxon>Actinomycetes</taxon>
        <taxon>Mycobacteriales</taxon>
        <taxon>Mycobacteriaceae</taxon>
        <taxon>Mycobacteroides</taxon>
    </lineage>
</organism>
<dbReference type="Proteomes" id="UP000179441">
    <property type="component" value="Unassembled WGS sequence"/>
</dbReference>
<dbReference type="GO" id="GO:0006950">
    <property type="term" value="P:response to stress"/>
    <property type="evidence" value="ECO:0007669"/>
    <property type="project" value="TreeGrafter"/>
</dbReference>
<dbReference type="Pfam" id="PF12802">
    <property type="entry name" value="MarR_2"/>
    <property type="match status" value="1"/>
</dbReference>
<dbReference type="PANTHER" id="PTHR33164:SF99">
    <property type="entry name" value="MARR FAMILY REGULATORY PROTEIN"/>
    <property type="match status" value="1"/>
</dbReference>
<dbReference type="GO" id="GO:0003700">
    <property type="term" value="F:DNA-binding transcription factor activity"/>
    <property type="evidence" value="ECO:0007669"/>
    <property type="project" value="InterPro"/>
</dbReference>
<feature type="domain" description="HTH marR-type" evidence="1">
    <location>
        <begin position="12"/>
        <end position="148"/>
    </location>
</feature>
<gene>
    <name evidence="2" type="ORF">BKG84_06670</name>
</gene>
<dbReference type="InterPro" id="IPR000835">
    <property type="entry name" value="HTH_MarR-typ"/>
</dbReference>
<evidence type="ECO:0000259" key="1">
    <source>
        <dbReference type="PROSITE" id="PS50995"/>
    </source>
</evidence>
<reference evidence="2 3" key="1">
    <citation type="submission" date="2016-10" db="EMBL/GenBank/DDBJ databases">
        <title>Evaluation of Human, Veterinary and Environmental Mycobacterium chelonae Isolates by Core Genome Phylogenomic Analysis, Targeted Gene Comparison, and Anti-microbial Susceptibility Patterns: A Tale of Mistaken Identities.</title>
        <authorList>
            <person name="Fogelson S.B."/>
            <person name="Camus A.C."/>
            <person name="Lorenz W."/>
            <person name="Vasireddy R."/>
            <person name="Vasireddy S."/>
            <person name="Smith T."/>
            <person name="Brown-Elliott B.A."/>
            <person name="Wallace R.J.Jr."/>
            <person name="Hasan N.A."/>
            <person name="Reischl U."/>
            <person name="Sanchez S."/>
        </authorList>
    </citation>
    <scope>NUCLEOTIDE SEQUENCE [LARGE SCALE GENOMIC DNA]</scope>
    <source>
        <strain evidence="2 3">15518</strain>
    </source>
</reference>
<dbReference type="SUPFAM" id="SSF46785">
    <property type="entry name" value="Winged helix' DNA-binding domain"/>
    <property type="match status" value="1"/>
</dbReference>
<dbReference type="InterPro" id="IPR036390">
    <property type="entry name" value="WH_DNA-bd_sf"/>
</dbReference>
<proteinExistence type="predicted"/>
<sequence>MEPSLPGLTSGEGAAWRGLVSVRFKLFAHLERELQKRSGLSDADFSVLFRLWEAPDGQLRLGELGEQLDWTKSRLSKQISRMASRGLLTREICDTDGRGAFAVLTPAGREMIEAASPPHLQDVRRWFVDALTNEQLESLAAAFATILARLPTSP</sequence>
<name>A0A1S1M6H0_MYCCH</name>
<evidence type="ECO:0000313" key="3">
    <source>
        <dbReference type="Proteomes" id="UP000179441"/>
    </source>
</evidence>
<dbReference type="AlphaFoldDB" id="A0A1S1M6H0"/>